<organism evidence="3 4">
    <name type="scientific">Ruegeria spongiae</name>
    <dbReference type="NCBI Taxonomy" id="2942209"/>
    <lineage>
        <taxon>Bacteria</taxon>
        <taxon>Pseudomonadati</taxon>
        <taxon>Pseudomonadota</taxon>
        <taxon>Alphaproteobacteria</taxon>
        <taxon>Rhodobacterales</taxon>
        <taxon>Roseobacteraceae</taxon>
        <taxon>Ruegeria</taxon>
    </lineage>
</organism>
<proteinExistence type="predicted"/>
<keyword evidence="4" id="KW-1185">Reference proteome</keyword>
<dbReference type="InterPro" id="IPR002563">
    <property type="entry name" value="Flavin_Rdtase-like_dom"/>
</dbReference>
<comment type="caution">
    <text evidence="3">The sequence shown here is derived from an EMBL/GenBank/DDBJ whole genome shotgun (WGS) entry which is preliminary data.</text>
</comment>
<dbReference type="Proteomes" id="UP001203880">
    <property type="component" value="Unassembled WGS sequence"/>
</dbReference>
<protein>
    <submittedName>
        <fullName evidence="3">Flavin reductase family protein</fullName>
    </submittedName>
</protein>
<keyword evidence="1" id="KW-0560">Oxidoreductase</keyword>
<gene>
    <name evidence="3" type="ORF">M3P21_16880</name>
</gene>
<dbReference type="Gene3D" id="2.30.110.10">
    <property type="entry name" value="Electron Transport, Fmn-binding Protein, Chain A"/>
    <property type="match status" value="1"/>
</dbReference>
<dbReference type="PANTHER" id="PTHR30466">
    <property type="entry name" value="FLAVIN REDUCTASE"/>
    <property type="match status" value="1"/>
</dbReference>
<dbReference type="InterPro" id="IPR050268">
    <property type="entry name" value="NADH-dep_flavin_reductase"/>
</dbReference>
<dbReference type="InterPro" id="IPR012349">
    <property type="entry name" value="Split_barrel_FMN-bd"/>
</dbReference>
<name>A0ABT0Q5Q8_9RHOB</name>
<evidence type="ECO:0000313" key="4">
    <source>
        <dbReference type="Proteomes" id="UP001203880"/>
    </source>
</evidence>
<dbReference type="EMBL" id="JAMFMB010000024">
    <property type="protein sequence ID" value="MCL6285205.1"/>
    <property type="molecule type" value="Genomic_DNA"/>
</dbReference>
<sequence length="171" mass="18511">MNAFSPKTPVVFKPNTANPRQLRDAFAKFATGVTVVTCAGETGPLCVTANSFSSLSLDPPLVMWAPSKGSRRFPLFRDAERFAVHVLSADQSELCWGCSQDAHALSDFDYIENEAGVPLIPGCLARFECRHVACHEAGDHVIIVGEVDQIEMSDGDALAFFAGKFGQFAQQ</sequence>
<evidence type="ECO:0000313" key="3">
    <source>
        <dbReference type="EMBL" id="MCL6285205.1"/>
    </source>
</evidence>
<dbReference type="RefSeq" id="WP_249711770.1">
    <property type="nucleotide sequence ID" value="NZ_JAMFMB010000024.1"/>
</dbReference>
<evidence type="ECO:0000259" key="2">
    <source>
        <dbReference type="SMART" id="SM00903"/>
    </source>
</evidence>
<accession>A0ABT0Q5Q8</accession>
<dbReference type="PANTHER" id="PTHR30466:SF1">
    <property type="entry name" value="FMN REDUCTASE (NADH) RUTF"/>
    <property type="match status" value="1"/>
</dbReference>
<dbReference type="SMART" id="SM00903">
    <property type="entry name" value="Flavin_Reduct"/>
    <property type="match status" value="1"/>
</dbReference>
<evidence type="ECO:0000256" key="1">
    <source>
        <dbReference type="ARBA" id="ARBA00023002"/>
    </source>
</evidence>
<dbReference type="Pfam" id="PF01613">
    <property type="entry name" value="Flavin_Reduct"/>
    <property type="match status" value="1"/>
</dbReference>
<feature type="domain" description="Flavin reductase like" evidence="2">
    <location>
        <begin position="26"/>
        <end position="167"/>
    </location>
</feature>
<reference evidence="3" key="1">
    <citation type="submission" date="2022-05" db="EMBL/GenBank/DDBJ databases">
        <authorList>
            <person name="Park J.-S."/>
        </authorList>
    </citation>
    <scope>NUCLEOTIDE SEQUENCE</scope>
    <source>
        <strain evidence="3">2012CJ41-6</strain>
    </source>
</reference>
<dbReference type="SUPFAM" id="SSF50475">
    <property type="entry name" value="FMN-binding split barrel"/>
    <property type="match status" value="1"/>
</dbReference>